<feature type="region of interest" description="Disordered" evidence="2">
    <location>
        <begin position="397"/>
        <end position="497"/>
    </location>
</feature>
<evidence type="ECO:0000313" key="5">
    <source>
        <dbReference type="Proteomes" id="UP001234581"/>
    </source>
</evidence>
<reference evidence="4 5" key="1">
    <citation type="submission" date="2023-03" db="EMBL/GenBank/DDBJ databases">
        <title>Genome sequence of Lichtheimia ornata CBS 291.66.</title>
        <authorList>
            <person name="Mohabir J.T."/>
            <person name="Shea T.P."/>
            <person name="Kurbessoian T."/>
            <person name="Berby B."/>
            <person name="Fontaine J."/>
            <person name="Livny J."/>
            <person name="Gnirke A."/>
            <person name="Stajich J.E."/>
            <person name="Cuomo C.A."/>
        </authorList>
    </citation>
    <scope>NUCLEOTIDE SEQUENCE [LARGE SCALE GENOMIC DNA]</scope>
    <source>
        <strain evidence="4">CBS 291.66</strain>
    </source>
</reference>
<keyword evidence="3" id="KW-0812">Transmembrane</keyword>
<proteinExistence type="predicted"/>
<evidence type="ECO:0000256" key="1">
    <source>
        <dbReference type="SAM" id="Coils"/>
    </source>
</evidence>
<dbReference type="AlphaFoldDB" id="A0AAD7XY92"/>
<sequence>MHPQHPPHPIVDLPTPSSSAQLLPSSSSSPPEKKDHDPPVSPTAIYQHMILSGTLDTKSPEELRSLVQEAYTTLRAKEKDIKLAAEVGWALLENNLELKARHETLEKSLHVNRASSPELDMKPSTSILTRSNHTHATASRILQRVDSSDSQQSNDSNSTMRLISREQADEAIVRMLTDKNAEIQHILDTTLARHEAARQADLERTQRLEQEMNQLQTRLDQAAQTIERLEKSKSAASQQQSAAAEESMYSSYDDHMLTARLAQLQQEHERLLAGKATTQSKLDKATWDLEQWQQQIANLEIIDQKYKVQQMAFTQQAHDITRLTGALEDYRTQMTQDDTTSNKSSRRSRVEQHAYLDNDTQITYSSDKLKQPATMTPSKSNQTTSLLCELERTWAKERRTRAAPPPPLTLVSSNHDHHHRHHRRRASSTFTDSATTNRKSSVHELPHPLSATSPVHHQHHHMLYESQTHTSNGGGSNISMSSSSSSSEGGMLLPSPSTYSSLSSQKYARSLHPSPSSIVAGFEDGSCTIPPSLYANLSACCSRRPLIPSPPIRRFRRRSVVVPSSTSTSLCSMLLWFPLLMIHKIWAWYKFSLILFLAVLINLWQGPDAILEK</sequence>
<evidence type="ECO:0000256" key="3">
    <source>
        <dbReference type="SAM" id="Phobius"/>
    </source>
</evidence>
<keyword evidence="5" id="KW-1185">Reference proteome</keyword>
<gene>
    <name evidence="4" type="ORF">O0I10_006938</name>
</gene>
<feature type="compositionally biased region" description="Low complexity" evidence="2">
    <location>
        <begin position="148"/>
        <end position="158"/>
    </location>
</feature>
<dbReference type="EMBL" id="JARTCD010000032">
    <property type="protein sequence ID" value="KAJ8657383.1"/>
    <property type="molecule type" value="Genomic_DNA"/>
</dbReference>
<accession>A0AAD7XY92</accession>
<feature type="compositionally biased region" description="Low complexity" evidence="2">
    <location>
        <begin position="13"/>
        <end position="30"/>
    </location>
</feature>
<feature type="transmembrane region" description="Helical" evidence="3">
    <location>
        <begin position="585"/>
        <end position="604"/>
    </location>
</feature>
<feature type="compositionally biased region" description="Polar residues" evidence="2">
    <location>
        <begin position="373"/>
        <end position="384"/>
    </location>
</feature>
<feature type="compositionally biased region" description="Polar residues" evidence="2">
    <location>
        <begin position="427"/>
        <end position="439"/>
    </location>
</feature>
<feature type="region of interest" description="Disordered" evidence="2">
    <location>
        <begin position="142"/>
        <end position="163"/>
    </location>
</feature>
<keyword evidence="3" id="KW-0472">Membrane</keyword>
<feature type="coiled-coil region" evidence="1">
    <location>
        <begin position="275"/>
        <end position="309"/>
    </location>
</feature>
<protein>
    <submittedName>
        <fullName evidence="4">Uncharacterized protein</fullName>
    </submittedName>
</protein>
<feature type="region of interest" description="Disordered" evidence="2">
    <location>
        <begin position="333"/>
        <end position="384"/>
    </location>
</feature>
<dbReference type="RefSeq" id="XP_058342296.1">
    <property type="nucleotide sequence ID" value="XM_058486961.1"/>
</dbReference>
<keyword evidence="1" id="KW-0175">Coiled coil</keyword>
<organism evidence="4 5">
    <name type="scientific">Lichtheimia ornata</name>
    <dbReference type="NCBI Taxonomy" id="688661"/>
    <lineage>
        <taxon>Eukaryota</taxon>
        <taxon>Fungi</taxon>
        <taxon>Fungi incertae sedis</taxon>
        <taxon>Mucoromycota</taxon>
        <taxon>Mucoromycotina</taxon>
        <taxon>Mucoromycetes</taxon>
        <taxon>Mucorales</taxon>
        <taxon>Lichtheimiaceae</taxon>
        <taxon>Lichtheimia</taxon>
    </lineage>
</organism>
<feature type="compositionally biased region" description="Basic residues" evidence="2">
    <location>
        <begin position="416"/>
        <end position="426"/>
    </location>
</feature>
<dbReference type="GeneID" id="83214348"/>
<feature type="compositionally biased region" description="Low complexity" evidence="2">
    <location>
        <begin position="477"/>
        <end position="497"/>
    </location>
</feature>
<name>A0AAD7XY92_9FUNG</name>
<feature type="coiled-coil region" evidence="1">
    <location>
        <begin position="191"/>
        <end position="246"/>
    </location>
</feature>
<evidence type="ECO:0000256" key="2">
    <source>
        <dbReference type="SAM" id="MobiDB-lite"/>
    </source>
</evidence>
<dbReference type="Proteomes" id="UP001234581">
    <property type="component" value="Unassembled WGS sequence"/>
</dbReference>
<evidence type="ECO:0000313" key="4">
    <source>
        <dbReference type="EMBL" id="KAJ8657383.1"/>
    </source>
</evidence>
<keyword evidence="3" id="KW-1133">Transmembrane helix</keyword>
<feature type="region of interest" description="Disordered" evidence="2">
    <location>
        <begin position="1"/>
        <end position="41"/>
    </location>
</feature>
<comment type="caution">
    <text evidence="4">The sequence shown here is derived from an EMBL/GenBank/DDBJ whole genome shotgun (WGS) entry which is preliminary data.</text>
</comment>
<feature type="compositionally biased region" description="Polar residues" evidence="2">
    <location>
        <begin position="333"/>
        <end position="343"/>
    </location>
</feature>